<reference evidence="1 2" key="1">
    <citation type="submission" date="2016-10" db="EMBL/GenBank/DDBJ databases">
        <authorList>
            <person name="de Groot N.N."/>
        </authorList>
    </citation>
    <scope>NUCLEOTIDE SEQUENCE [LARGE SCALE GENOMIC DNA]</scope>
    <source>
        <strain evidence="1 2">AR40</strain>
    </source>
</reference>
<gene>
    <name evidence="1" type="ORF">SAMN04487884_11788</name>
</gene>
<dbReference type="OrthoDB" id="9798384at2"/>
<evidence type="ECO:0000313" key="1">
    <source>
        <dbReference type="EMBL" id="SES05328.1"/>
    </source>
</evidence>
<dbReference type="RefSeq" id="WP_074756947.1">
    <property type="nucleotide sequence ID" value="NZ_FOGJ01000017.1"/>
</dbReference>
<accession>A0A1H9U7W2</accession>
<proteinExistence type="predicted"/>
<name>A0A1H9U7W2_BUTFI</name>
<evidence type="ECO:0008006" key="3">
    <source>
        <dbReference type="Google" id="ProtNLM"/>
    </source>
</evidence>
<organism evidence="1 2">
    <name type="scientific">Butyrivibrio fibrisolvens</name>
    <dbReference type="NCBI Taxonomy" id="831"/>
    <lineage>
        <taxon>Bacteria</taxon>
        <taxon>Bacillati</taxon>
        <taxon>Bacillota</taxon>
        <taxon>Clostridia</taxon>
        <taxon>Lachnospirales</taxon>
        <taxon>Lachnospiraceae</taxon>
        <taxon>Butyrivibrio</taxon>
    </lineage>
</organism>
<sequence length="309" mass="36186">MEEVVTENRGNREHKDRFFKKVFSSKKALLNLYNAVNGTNYTNPDDIEINTIEDFLYLNMKNDVSFLFTDKMNLYEHQSSVNPNMPFRGFIYLSKLYHKTVYEKYDFFDDKLVKIPMPQFVVFYNGTKEEPDRKVLSLSDAFNGDGKFEPALECKATVLNINYEHNKELMEKCTELRDYALLISRIRSNCQNGMVLGDAIDKAIDDCIKEGIMKEILEAHRMEAKEMLFTEYNEEAHINHVKESSFENGYGKGLEEERDRAILIFVEDKLEDNISVEIIENKLNKRYDLSSDKAKEYIERASAIMKEKK</sequence>
<dbReference type="AlphaFoldDB" id="A0A1H9U7W2"/>
<protein>
    <recommendedName>
        <fullName evidence="3">Transposase, YhgA-like</fullName>
    </recommendedName>
</protein>
<evidence type="ECO:0000313" key="2">
    <source>
        <dbReference type="Proteomes" id="UP000182584"/>
    </source>
</evidence>
<dbReference type="EMBL" id="FOGJ01000017">
    <property type="protein sequence ID" value="SES05328.1"/>
    <property type="molecule type" value="Genomic_DNA"/>
</dbReference>
<dbReference type="Proteomes" id="UP000182584">
    <property type="component" value="Unassembled WGS sequence"/>
</dbReference>